<organism evidence="3 4">
    <name type="scientific">Paenibacillus larvae subsp. pulvifaciens</name>
    <dbReference type="NCBI Taxonomy" id="1477"/>
    <lineage>
        <taxon>Bacteria</taxon>
        <taxon>Bacillati</taxon>
        <taxon>Bacillota</taxon>
        <taxon>Bacilli</taxon>
        <taxon>Bacillales</taxon>
        <taxon>Paenibacillaceae</taxon>
        <taxon>Paenibacillus</taxon>
    </lineage>
</organism>
<evidence type="ECO:0000313" key="3">
    <source>
        <dbReference type="EMBL" id="ARF66991.1"/>
    </source>
</evidence>
<dbReference type="Pfam" id="PF13432">
    <property type="entry name" value="TPR_16"/>
    <property type="match status" value="1"/>
</dbReference>
<dbReference type="PANTHER" id="PTHR44227">
    <property type="match status" value="1"/>
</dbReference>
<accession>A0A1V0UPD4</accession>
<dbReference type="GO" id="GO:0000030">
    <property type="term" value="F:mannosyltransferase activity"/>
    <property type="evidence" value="ECO:0007669"/>
    <property type="project" value="TreeGrafter"/>
</dbReference>
<dbReference type="SMART" id="SM00028">
    <property type="entry name" value="TPR"/>
    <property type="match status" value="3"/>
</dbReference>
<dbReference type="SUPFAM" id="SSF48452">
    <property type="entry name" value="TPR-like"/>
    <property type="match status" value="1"/>
</dbReference>
<dbReference type="EMBL" id="CP020557">
    <property type="protein sequence ID" value="ARF66991.1"/>
    <property type="molecule type" value="Genomic_DNA"/>
</dbReference>
<dbReference type="GO" id="GO:0030968">
    <property type="term" value="P:endoplasmic reticulum unfolded protein response"/>
    <property type="evidence" value="ECO:0007669"/>
    <property type="project" value="TreeGrafter"/>
</dbReference>
<gene>
    <name evidence="3" type="ORF">B7C51_02995</name>
</gene>
<dbReference type="Pfam" id="PF13181">
    <property type="entry name" value="TPR_8"/>
    <property type="match status" value="1"/>
</dbReference>
<keyword evidence="1" id="KW-0677">Repeat</keyword>
<protein>
    <submittedName>
        <fullName evidence="3">Uncharacterized protein</fullName>
    </submittedName>
</protein>
<dbReference type="InterPro" id="IPR011990">
    <property type="entry name" value="TPR-like_helical_dom_sf"/>
</dbReference>
<evidence type="ECO:0000256" key="1">
    <source>
        <dbReference type="ARBA" id="ARBA00022737"/>
    </source>
</evidence>
<dbReference type="PROSITE" id="PS50005">
    <property type="entry name" value="TPR"/>
    <property type="match status" value="2"/>
</dbReference>
<dbReference type="PANTHER" id="PTHR44227:SF3">
    <property type="entry name" value="PROTEIN O-MANNOSYL-TRANSFERASE TMTC4"/>
    <property type="match status" value="1"/>
</dbReference>
<dbReference type="InterPro" id="IPR052346">
    <property type="entry name" value="O-mannosyl-transferase_TMTC"/>
</dbReference>
<dbReference type="GeneID" id="64218400"/>
<reference evidence="3 4" key="1">
    <citation type="submission" date="2017-03" db="EMBL/GenBank/DDBJ databases">
        <title>Paenibacillus larvae genome sequencing.</title>
        <authorList>
            <person name="Dingman D.W."/>
        </authorList>
    </citation>
    <scope>NUCLEOTIDE SEQUENCE [LARGE SCALE GENOMIC DNA]</scope>
    <source>
        <strain evidence="3 4">SAG 10367</strain>
    </source>
</reference>
<dbReference type="RefSeq" id="WP_023482675.1">
    <property type="nucleotide sequence ID" value="NZ_CP020327.1"/>
</dbReference>
<evidence type="ECO:0000313" key="4">
    <source>
        <dbReference type="Proteomes" id="UP000192727"/>
    </source>
</evidence>
<name>A0A1V0UPD4_9BACL</name>
<dbReference type="Gene3D" id="1.25.40.10">
    <property type="entry name" value="Tetratricopeptide repeat domain"/>
    <property type="match status" value="2"/>
</dbReference>
<dbReference type="AlphaFoldDB" id="A0A1V0UPD4"/>
<evidence type="ECO:0000256" key="2">
    <source>
        <dbReference type="ARBA" id="ARBA00022803"/>
    </source>
</evidence>
<dbReference type="GO" id="GO:0035269">
    <property type="term" value="P:protein O-linked glycosylation via mannose"/>
    <property type="evidence" value="ECO:0007669"/>
    <property type="project" value="TreeGrafter"/>
</dbReference>
<sequence length="171" mass="19605">MNGEQEIQKAYQALLDNDFEQAIDCFEQAVRRDPLNADFHYKLSISCARSGKLKKALAHARDALRLAPNDEVYLLHSRNLKAKSLMQQAGKFLKEGKNEQHKAIRLLKEAVILDPLFFEAFILLSVSYDDLEDYTMALKSVHEALKLNPADETAQTLRAEYENKLKAFLHR</sequence>
<keyword evidence="2" id="KW-0802">TPR repeat</keyword>
<proteinExistence type="predicted"/>
<dbReference type="Proteomes" id="UP000192727">
    <property type="component" value="Chromosome"/>
</dbReference>
<dbReference type="InterPro" id="IPR019734">
    <property type="entry name" value="TPR_rpt"/>
</dbReference>